<feature type="binding site" evidence="14">
    <location>
        <position position="909"/>
    </location>
    <ligand>
        <name>Zn(2+)</name>
        <dbReference type="ChEBI" id="CHEBI:29105"/>
    </ligand>
</feature>
<evidence type="ECO:0000259" key="17">
    <source>
        <dbReference type="Pfam" id="PF08264"/>
    </source>
</evidence>
<evidence type="ECO:0000256" key="7">
    <source>
        <dbReference type="ARBA" id="ARBA00022741"/>
    </source>
</evidence>
<feature type="domain" description="Zinc finger FPG/IleRS-type" evidence="16">
    <location>
        <begin position="906"/>
        <end position="933"/>
    </location>
</feature>
<dbReference type="STRING" id="1871111.GCA_001704615_00660"/>
<comment type="subcellular location">
    <subcellularLocation>
        <location evidence="1 14">Cytoplasm</location>
    </subcellularLocation>
</comment>
<evidence type="ECO:0000259" key="16">
    <source>
        <dbReference type="Pfam" id="PF06827"/>
    </source>
</evidence>
<dbReference type="PROSITE" id="PS00178">
    <property type="entry name" value="AA_TRNA_LIGASE_I"/>
    <property type="match status" value="1"/>
</dbReference>
<gene>
    <name evidence="14 18" type="primary">ileS</name>
    <name evidence="18" type="ORF">DJ533_18360</name>
</gene>
<dbReference type="InterPro" id="IPR009080">
    <property type="entry name" value="tRNAsynth_Ia_anticodon-bd"/>
</dbReference>
<comment type="function">
    <text evidence="12 14">Catalyzes the attachment of isoleucine to tRNA(Ile). As IleRS can inadvertently accommodate and process structurally similar amino acids such as valine, to avoid such errors it has two additional distinct tRNA(Ile)-dependent editing activities. One activity is designated as 'pretransfer' editing and involves the hydrolysis of activated Val-AMP. The other activity is designated 'posttransfer' editing and involves deacylation of mischarged Val-tRNA(Ile).</text>
</comment>
<proteinExistence type="inferred from homology"/>
<dbReference type="AlphaFoldDB" id="A0A2S2FHJ5"/>
<feature type="short sequence motif" description="'HIGH' region" evidence="14">
    <location>
        <begin position="67"/>
        <end position="77"/>
    </location>
</feature>
<evidence type="ECO:0000256" key="8">
    <source>
        <dbReference type="ARBA" id="ARBA00022833"/>
    </source>
</evidence>
<keyword evidence="11 14" id="KW-0030">Aminoacyl-tRNA synthetase</keyword>
<feature type="domain" description="Aminoacyl-tRNA synthetase class Ia" evidence="15">
    <location>
        <begin position="36"/>
        <end position="651"/>
    </location>
</feature>
<evidence type="ECO:0000256" key="2">
    <source>
        <dbReference type="ARBA" id="ARBA00006887"/>
    </source>
</evidence>
<dbReference type="InterPro" id="IPR010663">
    <property type="entry name" value="Znf_FPG/IleRS"/>
</dbReference>
<dbReference type="InterPro" id="IPR002301">
    <property type="entry name" value="Ile-tRNA-ligase"/>
</dbReference>
<feature type="binding site" evidence="14">
    <location>
        <position position="932"/>
    </location>
    <ligand>
        <name>Zn(2+)</name>
        <dbReference type="ChEBI" id="CHEBI:29105"/>
    </ligand>
</feature>
<keyword evidence="5 14" id="KW-0436">Ligase</keyword>
<dbReference type="GO" id="GO:0002161">
    <property type="term" value="F:aminoacyl-tRNA deacylase activity"/>
    <property type="evidence" value="ECO:0007669"/>
    <property type="project" value="InterPro"/>
</dbReference>
<organism evidence="18 19">
    <name type="scientific">Acinetobacter defluvii</name>
    <dbReference type="NCBI Taxonomy" id="1871111"/>
    <lineage>
        <taxon>Bacteria</taxon>
        <taxon>Pseudomonadati</taxon>
        <taxon>Pseudomonadota</taxon>
        <taxon>Gammaproteobacteria</taxon>
        <taxon>Moraxellales</taxon>
        <taxon>Moraxellaceae</taxon>
        <taxon>Acinetobacter</taxon>
    </lineage>
</organism>
<dbReference type="GO" id="GO:0005829">
    <property type="term" value="C:cytosol"/>
    <property type="evidence" value="ECO:0007669"/>
    <property type="project" value="TreeGrafter"/>
</dbReference>
<dbReference type="Pfam" id="PF06827">
    <property type="entry name" value="zf-FPG_IleRS"/>
    <property type="match status" value="1"/>
</dbReference>
<dbReference type="PANTHER" id="PTHR42765:SF1">
    <property type="entry name" value="ISOLEUCINE--TRNA LIGASE, MITOCHONDRIAL"/>
    <property type="match status" value="1"/>
</dbReference>
<dbReference type="SUPFAM" id="SSF47323">
    <property type="entry name" value="Anticodon-binding domain of a subclass of class I aminoacyl-tRNA synthetases"/>
    <property type="match status" value="1"/>
</dbReference>
<reference evidence="18" key="1">
    <citation type="submission" date="2019-08" db="EMBL/GenBank/DDBJ databases">
        <title>The complete genome of Acinetobacter defluvii strain WCHAD010030.</title>
        <authorList>
            <person name="Hu Y."/>
            <person name="Qin J."/>
            <person name="Feng Y."/>
            <person name="Zong Z."/>
        </authorList>
    </citation>
    <scope>NUCLEOTIDE SEQUENCE</scope>
    <source>
        <strain evidence="18">WCHA30</strain>
    </source>
</reference>
<dbReference type="Pfam" id="PF00133">
    <property type="entry name" value="tRNA-synt_1"/>
    <property type="match status" value="1"/>
</dbReference>
<dbReference type="Gene3D" id="3.90.740.10">
    <property type="entry name" value="Valyl/Leucyl/Isoleucyl-tRNA synthetase, editing domain"/>
    <property type="match status" value="1"/>
</dbReference>
<feature type="domain" description="Methionyl/Valyl/Leucyl/Isoleucyl-tRNA synthetase anticodon-binding" evidence="17">
    <location>
        <begin position="697"/>
        <end position="853"/>
    </location>
</feature>
<dbReference type="FunFam" id="3.40.50.620:FF:000048">
    <property type="entry name" value="Isoleucine--tRNA ligase"/>
    <property type="match status" value="1"/>
</dbReference>
<evidence type="ECO:0000259" key="15">
    <source>
        <dbReference type="Pfam" id="PF00133"/>
    </source>
</evidence>
<feature type="binding site" evidence="14">
    <location>
        <position position="912"/>
    </location>
    <ligand>
        <name>Zn(2+)</name>
        <dbReference type="ChEBI" id="CHEBI:29105"/>
    </ligand>
</feature>
<evidence type="ECO:0000256" key="6">
    <source>
        <dbReference type="ARBA" id="ARBA00022723"/>
    </source>
</evidence>
<dbReference type="InterPro" id="IPR001412">
    <property type="entry name" value="aa-tRNA-synth_I_CS"/>
</dbReference>
<dbReference type="InterPro" id="IPR009008">
    <property type="entry name" value="Val/Leu/Ile-tRNA-synth_edit"/>
</dbReference>
<dbReference type="CDD" id="cd07960">
    <property type="entry name" value="Anticodon_Ia_Ile_BEm"/>
    <property type="match status" value="1"/>
</dbReference>
<dbReference type="GO" id="GO:0005524">
    <property type="term" value="F:ATP binding"/>
    <property type="evidence" value="ECO:0007669"/>
    <property type="project" value="UniProtKB-UniRule"/>
</dbReference>
<evidence type="ECO:0000256" key="10">
    <source>
        <dbReference type="ARBA" id="ARBA00022917"/>
    </source>
</evidence>
<dbReference type="GO" id="GO:0000049">
    <property type="term" value="F:tRNA binding"/>
    <property type="evidence" value="ECO:0007669"/>
    <property type="project" value="InterPro"/>
</dbReference>
<evidence type="ECO:0000313" key="19">
    <source>
        <dbReference type="Proteomes" id="UP000245977"/>
    </source>
</evidence>
<evidence type="ECO:0000256" key="4">
    <source>
        <dbReference type="ARBA" id="ARBA00022490"/>
    </source>
</evidence>
<evidence type="ECO:0000256" key="1">
    <source>
        <dbReference type="ARBA" id="ARBA00004496"/>
    </source>
</evidence>
<comment type="catalytic activity">
    <reaction evidence="13 14">
        <text>tRNA(Ile) + L-isoleucine + ATP = L-isoleucyl-tRNA(Ile) + AMP + diphosphate</text>
        <dbReference type="Rhea" id="RHEA:11060"/>
        <dbReference type="Rhea" id="RHEA-COMP:9666"/>
        <dbReference type="Rhea" id="RHEA-COMP:9695"/>
        <dbReference type="ChEBI" id="CHEBI:30616"/>
        <dbReference type="ChEBI" id="CHEBI:33019"/>
        <dbReference type="ChEBI" id="CHEBI:58045"/>
        <dbReference type="ChEBI" id="CHEBI:78442"/>
        <dbReference type="ChEBI" id="CHEBI:78528"/>
        <dbReference type="ChEBI" id="CHEBI:456215"/>
        <dbReference type="EC" id="6.1.1.5"/>
    </reaction>
</comment>
<dbReference type="SUPFAM" id="SSF52374">
    <property type="entry name" value="Nucleotidylyl transferase"/>
    <property type="match status" value="1"/>
</dbReference>
<keyword evidence="8 14" id="KW-0862">Zinc</keyword>
<dbReference type="PRINTS" id="PR00984">
    <property type="entry name" value="TRNASYNTHILE"/>
</dbReference>
<dbReference type="GO" id="GO:0004822">
    <property type="term" value="F:isoleucine-tRNA ligase activity"/>
    <property type="evidence" value="ECO:0007669"/>
    <property type="project" value="UniProtKB-UniRule"/>
</dbReference>
<comment type="subunit">
    <text evidence="3 14">Monomer.</text>
</comment>
<comment type="similarity">
    <text evidence="2 14">Belongs to the class-I aminoacyl-tRNA synthetase family. IleS type 1 subfamily.</text>
</comment>
<dbReference type="NCBIfam" id="TIGR00392">
    <property type="entry name" value="ileS"/>
    <property type="match status" value="1"/>
</dbReference>
<dbReference type="GO" id="GO:0006428">
    <property type="term" value="P:isoleucyl-tRNA aminoacylation"/>
    <property type="evidence" value="ECO:0007669"/>
    <property type="project" value="UniProtKB-UniRule"/>
</dbReference>
<dbReference type="InterPro" id="IPR013155">
    <property type="entry name" value="M/V/L/I-tRNA-synth_anticd-bd"/>
</dbReference>
<dbReference type="InterPro" id="IPR033708">
    <property type="entry name" value="Anticodon_Ile_BEm"/>
</dbReference>
<dbReference type="Proteomes" id="UP000245977">
    <property type="component" value="Chromosome"/>
</dbReference>
<dbReference type="OrthoDB" id="9810365at2"/>
<evidence type="ECO:0000256" key="14">
    <source>
        <dbReference type="HAMAP-Rule" id="MF_02002"/>
    </source>
</evidence>
<evidence type="ECO:0000256" key="5">
    <source>
        <dbReference type="ARBA" id="ARBA00022598"/>
    </source>
</evidence>
<comment type="domain">
    <text evidence="14">IleRS has two distinct active sites: one for aminoacylation and one for editing. The misactivated valine is translocated from the active site to the editing site, which sterically excludes the correctly activated isoleucine. The single editing site contains two valyl binding pockets, one specific for each substrate (Val-AMP or Val-tRNA(Ile)).</text>
</comment>
<dbReference type="KEGG" id="adv:DJ533_18360"/>
<keyword evidence="7 14" id="KW-0547">Nucleotide-binding</keyword>
<keyword evidence="4 14" id="KW-0963">Cytoplasm</keyword>
<protein>
    <recommendedName>
        <fullName evidence="14">Isoleucine--tRNA ligase</fullName>
        <ecNumber evidence="14">6.1.1.5</ecNumber>
    </recommendedName>
    <alternativeName>
        <fullName evidence="14">Isoleucyl-tRNA synthetase</fullName>
        <shortName evidence="14">IleRS</shortName>
    </alternativeName>
</protein>
<evidence type="ECO:0000256" key="11">
    <source>
        <dbReference type="ARBA" id="ARBA00023146"/>
    </source>
</evidence>
<comment type="cofactor">
    <cofactor evidence="14">
        <name>Zn(2+)</name>
        <dbReference type="ChEBI" id="CHEBI:29105"/>
    </cofactor>
    <text evidence="14">Binds 1 zinc ion per subunit.</text>
</comment>
<dbReference type="HAMAP" id="MF_02002">
    <property type="entry name" value="Ile_tRNA_synth_type1"/>
    <property type="match status" value="1"/>
</dbReference>
<evidence type="ECO:0000256" key="13">
    <source>
        <dbReference type="ARBA" id="ARBA00048359"/>
    </source>
</evidence>
<keyword evidence="9 14" id="KW-0067">ATP-binding</keyword>
<keyword evidence="6 14" id="KW-0479">Metal-binding</keyword>
<feature type="short sequence motif" description="'KMSKS' region" evidence="14">
    <location>
        <begin position="614"/>
        <end position="618"/>
    </location>
</feature>
<dbReference type="EMBL" id="CP029397">
    <property type="protein sequence ID" value="AWL30379.1"/>
    <property type="molecule type" value="Genomic_DNA"/>
</dbReference>
<dbReference type="GO" id="GO:0008270">
    <property type="term" value="F:zinc ion binding"/>
    <property type="evidence" value="ECO:0007669"/>
    <property type="project" value="UniProtKB-UniRule"/>
</dbReference>
<dbReference type="PANTHER" id="PTHR42765">
    <property type="entry name" value="SOLEUCYL-TRNA SYNTHETASE"/>
    <property type="match status" value="1"/>
</dbReference>
<keyword evidence="19" id="KW-1185">Reference proteome</keyword>
<keyword evidence="10 14" id="KW-0648">Protein biosynthesis</keyword>
<sequence length="947" mass="106197">MSDKQTPENAVDYKATLNLPGTEFAMKANLAVREAKWLEEWYADNIYQQIRASRIGKKKYVLHDGPPYANGSLHLGHVVNKVLKDIIVKSRTLDGLDAPYVPGWDCHGLPIELKVEEKVGKVGVKVDASTFRKACREYAYTQVELQKKDFIRMGVLGDWDNPYLTMNFKQEADIVRALGEIAKAGHIEPGLKPVNWCMDCGSSLAEAEVEYEDKKSDAIDVGFGVVNLADLSKKLGVTVNNPTDIVIWTTTPWTLPANQAVALHAEIEYQLVEVQSERGTQNLILAKDLVESACERYKLENPKVLADFVGAKLENLQLQHPLLTDRQVPVILGEHVIATSGTGAVHTAPGHGVDDYKVGLQYNLTVDNPVGGNGVYLPTAPIFAGEHIYKANPQIIEALNNAGKLWAHVAITHSYPHCWRHKTPIIFRATPQWFISMDANGLRQDALNAIENEIGFVPDWGKNRIKSMIEGRPDWCISRQRTWGVPIPFFVHKDTNELHPRTPELIEEVAKLIEKEGIDGWYNREAKEFIGDDAEQYNAVRDTLDVWFDSGTTHYAVLRQREELTDPADLYLEGSDQHRGWFQSSLLTSIAINKRAPYKALLTHGFTVDEKGRKLSKSLGNFIPLEDIVKQLGADGLRLYVASSDYRYEIAASKEIFNRVSDSYRRIRNTLRFLLANLNGFKPSTDALPVDQLIALDQYILQRAAEVQKTIQQAYEDMNFHLVSNALTSFCINDLGGFYLDIIKDRQYTTKADSQARRSAQTALYHLVQAFVRWMSPILSFTAQEAWPLIPEQSEKYVFTAEWYDIPVSATANLVSEADWQTLIAVKSAVNKQIEAARNAKLIGSNLSAKVEIWATPDLKAVLDQFADELRFVLITSTVIVKDFDAAQGEVTDLEGLRVQVAAAEGEKCARCWHVLPDVNTHSEHPGLCSRCIINLPTGQGEERKYA</sequence>
<dbReference type="FunFam" id="3.40.50.620:FF:000042">
    <property type="entry name" value="Isoleucine--tRNA ligase"/>
    <property type="match status" value="1"/>
</dbReference>
<dbReference type="Pfam" id="PF08264">
    <property type="entry name" value="Anticodon_1"/>
    <property type="match status" value="1"/>
</dbReference>
<evidence type="ECO:0000313" key="18">
    <source>
        <dbReference type="EMBL" id="AWL30379.1"/>
    </source>
</evidence>
<dbReference type="Gene3D" id="3.40.50.620">
    <property type="entry name" value="HUPs"/>
    <property type="match status" value="2"/>
</dbReference>
<dbReference type="Gene3D" id="1.10.730.20">
    <property type="match status" value="1"/>
</dbReference>
<dbReference type="RefSeq" id="WP_065994562.1">
    <property type="nucleotide sequence ID" value="NZ_CP029397.2"/>
</dbReference>
<evidence type="ECO:0000256" key="12">
    <source>
        <dbReference type="ARBA" id="ARBA00025217"/>
    </source>
</evidence>
<feature type="binding site" evidence="14">
    <location>
        <position position="929"/>
    </location>
    <ligand>
        <name>Zn(2+)</name>
        <dbReference type="ChEBI" id="CHEBI:29105"/>
    </ligand>
</feature>
<dbReference type="EC" id="6.1.1.5" evidence="14"/>
<dbReference type="InterPro" id="IPR023585">
    <property type="entry name" value="Ile-tRNA-ligase_type1"/>
</dbReference>
<dbReference type="InterPro" id="IPR014729">
    <property type="entry name" value="Rossmann-like_a/b/a_fold"/>
</dbReference>
<accession>A0A2S2FHJ5</accession>
<dbReference type="FunFam" id="1.10.730.20:FF:000001">
    <property type="entry name" value="Isoleucine--tRNA ligase"/>
    <property type="match status" value="1"/>
</dbReference>
<dbReference type="SUPFAM" id="SSF50677">
    <property type="entry name" value="ValRS/IleRS/LeuRS editing domain"/>
    <property type="match status" value="1"/>
</dbReference>
<name>A0A2S2FHJ5_9GAMM</name>
<dbReference type="Gene3D" id="1.10.10.830">
    <property type="entry name" value="Ile-tRNA synthetase CP2 domain-like"/>
    <property type="match status" value="1"/>
</dbReference>
<dbReference type="InterPro" id="IPR002300">
    <property type="entry name" value="aa-tRNA-synth_Ia"/>
</dbReference>
<feature type="binding site" evidence="14">
    <location>
        <position position="573"/>
    </location>
    <ligand>
        <name>L-isoleucyl-5'-AMP</name>
        <dbReference type="ChEBI" id="CHEBI:178002"/>
    </ligand>
</feature>
<evidence type="ECO:0000256" key="9">
    <source>
        <dbReference type="ARBA" id="ARBA00022840"/>
    </source>
</evidence>
<evidence type="ECO:0000256" key="3">
    <source>
        <dbReference type="ARBA" id="ARBA00011245"/>
    </source>
</evidence>
<feature type="binding site" evidence="14">
    <location>
        <position position="617"/>
    </location>
    <ligand>
        <name>ATP</name>
        <dbReference type="ChEBI" id="CHEBI:30616"/>
    </ligand>
</feature>
<dbReference type="InterPro" id="IPR050081">
    <property type="entry name" value="Ile-tRNA_ligase"/>
</dbReference>